<name>A0ABX2F591_9PSEU</name>
<evidence type="ECO:0000313" key="1">
    <source>
        <dbReference type="EMBL" id="NRN66501.1"/>
    </source>
</evidence>
<dbReference type="Proteomes" id="UP000763557">
    <property type="component" value="Unassembled WGS sequence"/>
</dbReference>
<protein>
    <recommendedName>
        <fullName evidence="3">Guanylate cyclase domain-containing protein</fullName>
    </recommendedName>
</protein>
<sequence>MHLLSSVHRAIVLIDVEKFGDPSRTIVHQRAVREGLYEITEKALTEAGILSEHYTRDDRGDGILLLVDPVVPKCRLIDQFPSRLVAAIREHNAKSADLARIRLRLAIDAGEVLFDRYGVTGGSVTRAFRLIDAPILKEVLGTSTGLLAMIVSDRFYDDIVRHVPAAAPDTFLPSRVTVKETDLMAWIRLPDHPFPRPEAGKVIDSWWRRLLS</sequence>
<dbReference type="InterPro" id="IPR029787">
    <property type="entry name" value="Nucleotide_cyclase"/>
</dbReference>
<accession>A0ABX2F591</accession>
<comment type="caution">
    <text evidence="1">The sequence shown here is derived from an EMBL/GenBank/DDBJ whole genome shotgun (WGS) entry which is preliminary data.</text>
</comment>
<evidence type="ECO:0008006" key="3">
    <source>
        <dbReference type="Google" id="ProtNLM"/>
    </source>
</evidence>
<dbReference type="SUPFAM" id="SSF55073">
    <property type="entry name" value="Nucleotide cyclase"/>
    <property type="match status" value="1"/>
</dbReference>
<evidence type="ECO:0000313" key="2">
    <source>
        <dbReference type="Proteomes" id="UP000763557"/>
    </source>
</evidence>
<reference evidence="1 2" key="1">
    <citation type="submission" date="2020-01" db="EMBL/GenBank/DDBJ databases">
        <title>Kibdelosporangium persica a novel Actinomycetes from a hot desert in Iran.</title>
        <authorList>
            <person name="Safaei N."/>
            <person name="Zaburannyi N."/>
            <person name="Mueller R."/>
            <person name="Wink J."/>
        </authorList>
    </citation>
    <scope>NUCLEOTIDE SEQUENCE [LARGE SCALE GENOMIC DNA]</scope>
    <source>
        <strain evidence="1 2">4NS15</strain>
    </source>
</reference>
<gene>
    <name evidence="1" type="ORF">GC106_37260</name>
</gene>
<keyword evidence="2" id="KW-1185">Reference proteome</keyword>
<dbReference type="RefSeq" id="WP_173132631.1">
    <property type="nucleotide sequence ID" value="NZ_CBCSGW010000003.1"/>
</dbReference>
<organism evidence="1 2">
    <name type="scientific">Kibdelosporangium persicum</name>
    <dbReference type="NCBI Taxonomy" id="2698649"/>
    <lineage>
        <taxon>Bacteria</taxon>
        <taxon>Bacillati</taxon>
        <taxon>Actinomycetota</taxon>
        <taxon>Actinomycetes</taxon>
        <taxon>Pseudonocardiales</taxon>
        <taxon>Pseudonocardiaceae</taxon>
        <taxon>Kibdelosporangium</taxon>
    </lineage>
</organism>
<dbReference type="Gene3D" id="3.30.70.1230">
    <property type="entry name" value="Nucleotide cyclase"/>
    <property type="match status" value="1"/>
</dbReference>
<dbReference type="EMBL" id="JAAATY010000010">
    <property type="protein sequence ID" value="NRN66501.1"/>
    <property type="molecule type" value="Genomic_DNA"/>
</dbReference>
<proteinExistence type="predicted"/>